<proteinExistence type="predicted"/>
<dbReference type="Pfam" id="PF02597">
    <property type="entry name" value="ThiS"/>
    <property type="match status" value="1"/>
</dbReference>
<protein>
    <submittedName>
        <fullName evidence="1">Molybdopterin synthase sulfur carrier subunit</fullName>
    </submittedName>
</protein>
<dbReference type="InterPro" id="IPR016155">
    <property type="entry name" value="Mopterin_synth/thiamin_S_b"/>
</dbReference>
<evidence type="ECO:0000313" key="1">
    <source>
        <dbReference type="EMBL" id="NRS91212.1"/>
    </source>
</evidence>
<comment type="caution">
    <text evidence="1">The sequence shown here is derived from an EMBL/GenBank/DDBJ whole genome shotgun (WGS) entry which is preliminary data.</text>
</comment>
<dbReference type="Proteomes" id="UP000610746">
    <property type="component" value="Unassembled WGS sequence"/>
</dbReference>
<reference evidence="1" key="1">
    <citation type="submission" date="2020-05" db="EMBL/GenBank/DDBJ databases">
        <title>Genomic Encyclopedia of Type Strains, Phase IV (KMG-V): Genome sequencing to study the core and pangenomes of soil and plant-associated prokaryotes.</title>
        <authorList>
            <person name="Whitman W."/>
        </authorList>
    </citation>
    <scope>NUCLEOTIDE SEQUENCE</scope>
    <source>
        <strain evidence="1">16F</strain>
    </source>
</reference>
<accession>A0A8J8G754</accession>
<dbReference type="CDD" id="cd00754">
    <property type="entry name" value="Ubl_MoaD"/>
    <property type="match status" value="1"/>
</dbReference>
<name>A0A8J8G754_9FLAO</name>
<dbReference type="InterPro" id="IPR003749">
    <property type="entry name" value="ThiS/MoaD-like"/>
</dbReference>
<gene>
    <name evidence="1" type="ORF">HNQ03_000277</name>
</gene>
<dbReference type="InterPro" id="IPR012675">
    <property type="entry name" value="Beta-grasp_dom_sf"/>
</dbReference>
<sequence>MTITAKYFGLIADFTKEIEEEFTIEKSDFSTEDLLNDLKQKYSELQETSFVIAVNKNITSENLNLKNNDIIALLPPFAGG</sequence>
<keyword evidence="2" id="KW-1185">Reference proteome</keyword>
<organism evidence="1 2">
    <name type="scientific">Frigoriflavimonas asaccharolytica</name>
    <dbReference type="NCBI Taxonomy" id="2735899"/>
    <lineage>
        <taxon>Bacteria</taxon>
        <taxon>Pseudomonadati</taxon>
        <taxon>Bacteroidota</taxon>
        <taxon>Flavobacteriia</taxon>
        <taxon>Flavobacteriales</taxon>
        <taxon>Weeksellaceae</taxon>
        <taxon>Frigoriflavimonas</taxon>
    </lineage>
</organism>
<evidence type="ECO:0000313" key="2">
    <source>
        <dbReference type="Proteomes" id="UP000610746"/>
    </source>
</evidence>
<dbReference type="EMBL" id="JABSNO010000001">
    <property type="protein sequence ID" value="NRS91212.1"/>
    <property type="molecule type" value="Genomic_DNA"/>
</dbReference>
<dbReference type="AlphaFoldDB" id="A0A8J8G754"/>
<dbReference type="SUPFAM" id="SSF54285">
    <property type="entry name" value="MoaD/ThiS"/>
    <property type="match status" value="1"/>
</dbReference>
<dbReference type="RefSeq" id="WP_173777837.1">
    <property type="nucleotide sequence ID" value="NZ_JABSNO010000001.1"/>
</dbReference>
<dbReference type="Gene3D" id="3.10.20.30">
    <property type="match status" value="1"/>
</dbReference>